<gene>
    <name evidence="2" type="ORF">SARC_11331</name>
</gene>
<dbReference type="GeneID" id="25911835"/>
<name>A0A0L0FHA9_9EUKA</name>
<sequence length="141" mass="15359">MSIPSSFEGIETDDVTERPWNLPRPSSNDVPYTVLNHPNTDAPIINMRHSKLATAPHAFTEAETLQQIPELLEAHPSKPSGSSTTATATCSQPACFNTEKCGLNIPTNIVKRLLDTCSECIPAARTSKVLNMSSQHKTFIV</sequence>
<evidence type="ECO:0000256" key="1">
    <source>
        <dbReference type="SAM" id="MobiDB-lite"/>
    </source>
</evidence>
<evidence type="ECO:0000313" key="3">
    <source>
        <dbReference type="Proteomes" id="UP000054560"/>
    </source>
</evidence>
<dbReference type="AlphaFoldDB" id="A0A0L0FHA9"/>
<keyword evidence="3" id="KW-1185">Reference proteome</keyword>
<feature type="region of interest" description="Disordered" evidence="1">
    <location>
        <begin position="1"/>
        <end position="27"/>
    </location>
</feature>
<dbReference type="Proteomes" id="UP000054560">
    <property type="component" value="Unassembled WGS sequence"/>
</dbReference>
<accession>A0A0L0FHA9</accession>
<evidence type="ECO:0000313" key="2">
    <source>
        <dbReference type="EMBL" id="KNC76157.1"/>
    </source>
</evidence>
<protein>
    <submittedName>
        <fullName evidence="2">Uncharacterized protein</fullName>
    </submittedName>
</protein>
<dbReference type="EMBL" id="KQ243231">
    <property type="protein sequence ID" value="KNC76157.1"/>
    <property type="molecule type" value="Genomic_DNA"/>
</dbReference>
<dbReference type="RefSeq" id="XP_014150059.1">
    <property type="nucleotide sequence ID" value="XM_014294584.1"/>
</dbReference>
<proteinExistence type="predicted"/>
<reference evidence="2 3" key="1">
    <citation type="submission" date="2011-02" db="EMBL/GenBank/DDBJ databases">
        <title>The Genome Sequence of Sphaeroforma arctica JP610.</title>
        <authorList>
            <consortium name="The Broad Institute Genome Sequencing Platform"/>
            <person name="Russ C."/>
            <person name="Cuomo C."/>
            <person name="Young S.K."/>
            <person name="Zeng Q."/>
            <person name="Gargeya S."/>
            <person name="Alvarado L."/>
            <person name="Berlin A."/>
            <person name="Chapman S.B."/>
            <person name="Chen Z."/>
            <person name="Freedman E."/>
            <person name="Gellesch M."/>
            <person name="Goldberg J."/>
            <person name="Griggs A."/>
            <person name="Gujja S."/>
            <person name="Heilman E."/>
            <person name="Heiman D."/>
            <person name="Howarth C."/>
            <person name="Mehta T."/>
            <person name="Neiman D."/>
            <person name="Pearson M."/>
            <person name="Roberts A."/>
            <person name="Saif S."/>
            <person name="Shea T."/>
            <person name="Shenoy N."/>
            <person name="Sisk P."/>
            <person name="Stolte C."/>
            <person name="Sykes S."/>
            <person name="White J."/>
            <person name="Yandava C."/>
            <person name="Burger G."/>
            <person name="Gray M.W."/>
            <person name="Holland P.W.H."/>
            <person name="King N."/>
            <person name="Lang F.B.F."/>
            <person name="Roger A.J."/>
            <person name="Ruiz-Trillo I."/>
            <person name="Haas B."/>
            <person name="Nusbaum C."/>
            <person name="Birren B."/>
        </authorList>
    </citation>
    <scope>NUCLEOTIDE SEQUENCE [LARGE SCALE GENOMIC DNA]</scope>
    <source>
        <strain evidence="2 3">JP610</strain>
    </source>
</reference>
<organism evidence="2 3">
    <name type="scientific">Sphaeroforma arctica JP610</name>
    <dbReference type="NCBI Taxonomy" id="667725"/>
    <lineage>
        <taxon>Eukaryota</taxon>
        <taxon>Ichthyosporea</taxon>
        <taxon>Ichthyophonida</taxon>
        <taxon>Sphaeroforma</taxon>
    </lineage>
</organism>